<evidence type="ECO:0000313" key="3">
    <source>
        <dbReference type="Proteomes" id="UP000649617"/>
    </source>
</evidence>
<feature type="compositionally biased region" description="Basic and acidic residues" evidence="1">
    <location>
        <begin position="1"/>
        <end position="18"/>
    </location>
</feature>
<reference evidence="2" key="1">
    <citation type="submission" date="2021-02" db="EMBL/GenBank/DDBJ databases">
        <authorList>
            <person name="Dougan E. K."/>
            <person name="Rhodes N."/>
            <person name="Thang M."/>
            <person name="Chan C."/>
        </authorList>
    </citation>
    <scope>NUCLEOTIDE SEQUENCE</scope>
</reference>
<feature type="region of interest" description="Disordered" evidence="1">
    <location>
        <begin position="1"/>
        <end position="113"/>
    </location>
</feature>
<dbReference type="Proteomes" id="UP000649617">
    <property type="component" value="Unassembled WGS sequence"/>
</dbReference>
<accession>A0A812VNV1</accession>
<gene>
    <name evidence="2" type="primary">hemE</name>
    <name evidence="2" type="ORF">SPIL2461_LOCUS17176</name>
</gene>
<feature type="compositionally biased region" description="Acidic residues" evidence="1">
    <location>
        <begin position="79"/>
        <end position="107"/>
    </location>
</feature>
<evidence type="ECO:0000313" key="2">
    <source>
        <dbReference type="EMBL" id="CAE7646154.1"/>
    </source>
</evidence>
<sequence length="352" mass="38673">MEAHVDEALQRDELRPGEEEAVEMAAVEDDEEEEDDDEEMGEGGDEALDEDEDEDEEGGEMDQMDADGEEEEEHHGHDDGEDGDEDEEEGEYDEGEEEYDGDMDGDFGPDGQGIASVLQNAIQVFDQENPRLDGENMTFRVDIDLGEAGVIHGVHRGGQFRRMQMPPPPGISWLLSQANAFSAGNVGWADPGEMDAPHEHPLLRRDQSNMESHQSQLAQWMPPGNIRQFLGNVEPIIRTPSSLSAVPSCWRQLWVVRDLDFEAVFSEVVRRRGLSSSLQANFAVPEPAPAATAEAWCPVMVGSKLNVIEPPASDGPWACSSLPCSRNFSTAQFFSILPLAGDTGREWSGTGS</sequence>
<name>A0A812VNV1_SYMPI</name>
<proteinExistence type="predicted"/>
<protein>
    <submittedName>
        <fullName evidence="2">HemE protein</fullName>
    </submittedName>
</protein>
<feature type="compositionally biased region" description="Acidic residues" evidence="1">
    <location>
        <begin position="19"/>
        <end position="72"/>
    </location>
</feature>
<comment type="caution">
    <text evidence="2">The sequence shown here is derived from an EMBL/GenBank/DDBJ whole genome shotgun (WGS) entry which is preliminary data.</text>
</comment>
<keyword evidence="3" id="KW-1185">Reference proteome</keyword>
<dbReference type="AlphaFoldDB" id="A0A812VNV1"/>
<evidence type="ECO:0000256" key="1">
    <source>
        <dbReference type="SAM" id="MobiDB-lite"/>
    </source>
</evidence>
<dbReference type="EMBL" id="CAJNIZ010042991">
    <property type="protein sequence ID" value="CAE7646154.1"/>
    <property type="molecule type" value="Genomic_DNA"/>
</dbReference>
<dbReference type="OrthoDB" id="10634949at2759"/>
<organism evidence="2 3">
    <name type="scientific">Symbiodinium pilosum</name>
    <name type="common">Dinoflagellate</name>
    <dbReference type="NCBI Taxonomy" id="2952"/>
    <lineage>
        <taxon>Eukaryota</taxon>
        <taxon>Sar</taxon>
        <taxon>Alveolata</taxon>
        <taxon>Dinophyceae</taxon>
        <taxon>Suessiales</taxon>
        <taxon>Symbiodiniaceae</taxon>
        <taxon>Symbiodinium</taxon>
    </lineage>
</organism>